<dbReference type="AlphaFoldDB" id="A4BPG7"/>
<dbReference type="InterPro" id="IPR010982">
    <property type="entry name" value="Lambda_DNA-bd_dom_sf"/>
</dbReference>
<dbReference type="HOGENOM" id="CLU_139664_1_1_6"/>
<evidence type="ECO:0000313" key="3">
    <source>
        <dbReference type="Proteomes" id="UP000003374"/>
    </source>
</evidence>
<proteinExistence type="predicted"/>
<dbReference type="SUPFAM" id="SSF47413">
    <property type="entry name" value="lambda repressor-like DNA-binding domains"/>
    <property type="match status" value="1"/>
</dbReference>
<name>A4BPG7_9GAMM</name>
<sequence>MHIGEKIREIREAEGLSRASFAERIGIPKDTVMRIEQGRNDPRATILIAVTRQWPKYAYWLMTGLSQPEAGHISPAIERARKDSPGAEKAS</sequence>
<evidence type="ECO:0000313" key="2">
    <source>
        <dbReference type="EMBL" id="EAR22468.1"/>
    </source>
</evidence>
<dbReference type="eggNOG" id="COG1396">
    <property type="taxonomic scope" value="Bacteria"/>
</dbReference>
<reference evidence="2 3" key="1">
    <citation type="submission" date="2006-02" db="EMBL/GenBank/DDBJ databases">
        <authorList>
            <person name="Waterbury J."/>
            <person name="Ferriera S."/>
            <person name="Johnson J."/>
            <person name="Kravitz S."/>
            <person name="Halpern A."/>
            <person name="Remington K."/>
            <person name="Beeson K."/>
            <person name="Tran B."/>
            <person name="Rogers Y.-H."/>
            <person name="Friedman R."/>
            <person name="Venter J.C."/>
        </authorList>
    </citation>
    <scope>NUCLEOTIDE SEQUENCE [LARGE SCALE GENOMIC DNA]</scope>
    <source>
        <strain evidence="2 3">Nb-231</strain>
    </source>
</reference>
<dbReference type="CDD" id="cd00093">
    <property type="entry name" value="HTH_XRE"/>
    <property type="match status" value="1"/>
</dbReference>
<dbReference type="EMBL" id="AAOF01000003">
    <property type="protein sequence ID" value="EAR22468.1"/>
    <property type="molecule type" value="Genomic_DNA"/>
</dbReference>
<dbReference type="SMART" id="SM00530">
    <property type="entry name" value="HTH_XRE"/>
    <property type="match status" value="1"/>
</dbReference>
<accession>A4BPG7</accession>
<dbReference type="STRING" id="314278.NB231_12049"/>
<dbReference type="Gene3D" id="1.10.260.40">
    <property type="entry name" value="lambda repressor-like DNA-binding domains"/>
    <property type="match status" value="1"/>
</dbReference>
<protein>
    <submittedName>
        <fullName evidence="2">Putative gpC-like protein</fullName>
    </submittedName>
</protein>
<dbReference type="Proteomes" id="UP000003374">
    <property type="component" value="Unassembled WGS sequence"/>
</dbReference>
<dbReference type="GO" id="GO:0003677">
    <property type="term" value="F:DNA binding"/>
    <property type="evidence" value="ECO:0007669"/>
    <property type="project" value="InterPro"/>
</dbReference>
<dbReference type="Pfam" id="PF13560">
    <property type="entry name" value="HTH_31"/>
    <property type="match status" value="1"/>
</dbReference>
<dbReference type="RefSeq" id="WP_005002872.1">
    <property type="nucleotide sequence ID" value="NZ_CH672427.1"/>
</dbReference>
<dbReference type="InterPro" id="IPR001387">
    <property type="entry name" value="Cro/C1-type_HTH"/>
</dbReference>
<comment type="caution">
    <text evidence="2">The sequence shown here is derived from an EMBL/GenBank/DDBJ whole genome shotgun (WGS) entry which is preliminary data.</text>
</comment>
<gene>
    <name evidence="2" type="ORF">NB231_12049</name>
</gene>
<keyword evidence="3" id="KW-1185">Reference proteome</keyword>
<feature type="domain" description="HTH cro/C1-type" evidence="1">
    <location>
        <begin position="7"/>
        <end position="50"/>
    </location>
</feature>
<organism evidence="2 3">
    <name type="scientific">Nitrococcus mobilis Nb-231</name>
    <dbReference type="NCBI Taxonomy" id="314278"/>
    <lineage>
        <taxon>Bacteria</taxon>
        <taxon>Pseudomonadati</taxon>
        <taxon>Pseudomonadota</taxon>
        <taxon>Gammaproteobacteria</taxon>
        <taxon>Chromatiales</taxon>
        <taxon>Ectothiorhodospiraceae</taxon>
        <taxon>Nitrococcus</taxon>
    </lineage>
</organism>
<dbReference type="PROSITE" id="PS50943">
    <property type="entry name" value="HTH_CROC1"/>
    <property type="match status" value="1"/>
</dbReference>
<evidence type="ECO:0000259" key="1">
    <source>
        <dbReference type="PROSITE" id="PS50943"/>
    </source>
</evidence>